<protein>
    <submittedName>
        <fullName evidence="1">Uncharacterized protein</fullName>
    </submittedName>
</protein>
<sequence length="49" mass="5766">MQHIHRKLEAVVQRQADITNGQLKEKRRETPLHMEENEGVEGRETILCI</sequence>
<evidence type="ECO:0000313" key="1">
    <source>
        <dbReference type="EMBL" id="CEK85849.1"/>
    </source>
</evidence>
<reference evidence="1" key="1">
    <citation type="submission" date="2014-12" db="EMBL/GenBank/DDBJ databases">
        <title>Insight into the proteome of Arion vulgaris.</title>
        <authorList>
            <person name="Aradska J."/>
            <person name="Bulat T."/>
            <person name="Smidak R."/>
            <person name="Sarate P."/>
            <person name="Gangsoo J."/>
            <person name="Sialana F."/>
            <person name="Bilban M."/>
            <person name="Lubec G."/>
        </authorList>
    </citation>
    <scope>NUCLEOTIDE SEQUENCE</scope>
    <source>
        <tissue evidence="1">Skin</tissue>
    </source>
</reference>
<name>A0A0B7AXX6_9EUPU</name>
<feature type="non-terminal residue" evidence="1">
    <location>
        <position position="49"/>
    </location>
</feature>
<organism evidence="1">
    <name type="scientific">Arion vulgaris</name>
    <dbReference type="NCBI Taxonomy" id="1028688"/>
    <lineage>
        <taxon>Eukaryota</taxon>
        <taxon>Metazoa</taxon>
        <taxon>Spiralia</taxon>
        <taxon>Lophotrochozoa</taxon>
        <taxon>Mollusca</taxon>
        <taxon>Gastropoda</taxon>
        <taxon>Heterobranchia</taxon>
        <taxon>Euthyneura</taxon>
        <taxon>Panpulmonata</taxon>
        <taxon>Eupulmonata</taxon>
        <taxon>Stylommatophora</taxon>
        <taxon>Helicina</taxon>
        <taxon>Arionoidea</taxon>
        <taxon>Arionidae</taxon>
        <taxon>Arion</taxon>
    </lineage>
</organism>
<gene>
    <name evidence="1" type="primary">ORF150584</name>
</gene>
<accession>A0A0B7AXX6</accession>
<dbReference type="EMBL" id="HACG01038984">
    <property type="protein sequence ID" value="CEK85849.1"/>
    <property type="molecule type" value="Transcribed_RNA"/>
</dbReference>
<dbReference type="AlphaFoldDB" id="A0A0B7AXX6"/>
<proteinExistence type="predicted"/>